<feature type="transmembrane region" description="Helical" evidence="24">
    <location>
        <begin position="702"/>
        <end position="720"/>
    </location>
</feature>
<evidence type="ECO:0000256" key="21">
    <source>
        <dbReference type="ARBA" id="ARBA00061558"/>
    </source>
</evidence>
<dbReference type="InterPro" id="IPR034300">
    <property type="entry name" value="PNTB-like"/>
</dbReference>
<dbReference type="PANTHER" id="PTHR10160:SF19">
    <property type="entry name" value="PROTON-TRANSLOCATING NAD(P)(+) TRANSHYDROGENASE"/>
    <property type="match status" value="1"/>
</dbReference>
<feature type="transmembrane region" description="Helical" evidence="24">
    <location>
        <begin position="643"/>
        <end position="665"/>
    </location>
</feature>
<evidence type="ECO:0000256" key="6">
    <source>
        <dbReference type="ARBA" id="ARBA00022475"/>
    </source>
</evidence>
<comment type="subcellular location">
    <subcellularLocation>
        <location evidence="2">Cell inner membrane</location>
        <topology evidence="2">Multi-pass membrane protein</topology>
    </subcellularLocation>
    <subcellularLocation>
        <location evidence="1">Mitochondrion inner membrane</location>
        <topology evidence="1">Multi-pass membrane protein</topology>
        <orientation evidence="1">Matrix side</orientation>
    </subcellularLocation>
</comment>
<feature type="chain" id="PRO_5035296256" description="NAD(P) transhydrogenase, mitochondrial" evidence="25">
    <location>
        <begin position="21"/>
        <end position="1082"/>
    </location>
</feature>
<dbReference type="InterPro" id="IPR007886">
    <property type="entry name" value="AlaDH/PNT_N"/>
</dbReference>
<feature type="domain" description="Alanine dehydrogenase/pyridine nucleotide transhydrogenase N-terminal" evidence="27">
    <location>
        <begin position="67"/>
        <end position="200"/>
    </location>
</feature>
<keyword evidence="9" id="KW-0547">Nucleotide-binding</keyword>
<evidence type="ECO:0000256" key="14">
    <source>
        <dbReference type="ARBA" id="ARBA00022989"/>
    </source>
</evidence>
<keyword evidence="11" id="KW-0521">NADP</keyword>
<feature type="transmembrane region" description="Helical" evidence="24">
    <location>
        <begin position="672"/>
        <end position="690"/>
    </location>
</feature>
<dbReference type="OMA" id="GRHYLNG"/>
<comment type="similarity">
    <text evidence="3">In the N-terminal section; belongs to the AlaDH/PNT family.</text>
</comment>
<evidence type="ECO:0000256" key="5">
    <source>
        <dbReference type="ARBA" id="ARBA00012943"/>
    </source>
</evidence>
<evidence type="ECO:0000256" key="23">
    <source>
        <dbReference type="ARBA" id="ARBA00079255"/>
    </source>
</evidence>
<keyword evidence="17" id="KW-0496">Mitochondrion</keyword>
<comment type="function">
    <text evidence="20">The transhydrogenation between NADH and NADP is coupled to respiration and ATP hydrolysis and functions as a proton pump across the membrane. May play a role in reactive oxygen species (ROS) detoxification in the adrenal gland.</text>
</comment>
<keyword evidence="14 24" id="KW-1133">Transmembrane helix</keyword>
<evidence type="ECO:0000313" key="28">
    <source>
        <dbReference type="EMBL" id="KAG8467866.1"/>
    </source>
</evidence>
<dbReference type="GO" id="GO:0005743">
    <property type="term" value="C:mitochondrial inner membrane"/>
    <property type="evidence" value="ECO:0007669"/>
    <property type="project" value="UniProtKB-SubCell"/>
</dbReference>
<evidence type="ECO:0000259" key="26">
    <source>
        <dbReference type="SMART" id="SM01002"/>
    </source>
</evidence>
<feature type="transmembrane region" description="Helical" evidence="24">
    <location>
        <begin position="732"/>
        <end position="752"/>
    </location>
</feature>
<evidence type="ECO:0000256" key="11">
    <source>
        <dbReference type="ARBA" id="ARBA00022857"/>
    </source>
</evidence>
<evidence type="ECO:0000256" key="17">
    <source>
        <dbReference type="ARBA" id="ARBA00023128"/>
    </source>
</evidence>
<protein>
    <recommendedName>
        <fullName evidence="22">NAD(P) transhydrogenase, mitochondrial</fullName>
        <ecNumber evidence="5">7.1.1.1</ecNumber>
    </recommendedName>
    <alternativeName>
        <fullName evidence="23">Nicotinamide nucleotide transhydrogenase</fullName>
    </alternativeName>
</protein>
<dbReference type="NCBIfam" id="TIGR00561">
    <property type="entry name" value="pntA"/>
    <property type="match status" value="1"/>
</dbReference>
<proteinExistence type="inferred from homology"/>
<dbReference type="Pfam" id="PF12769">
    <property type="entry name" value="PNTB_4TM"/>
    <property type="match status" value="1"/>
</dbReference>
<feature type="transmembrane region" description="Helical" evidence="24">
    <location>
        <begin position="611"/>
        <end position="631"/>
    </location>
</feature>
<evidence type="ECO:0000256" key="4">
    <source>
        <dbReference type="ARBA" id="ARBA00011738"/>
    </source>
</evidence>
<keyword evidence="13" id="KW-1278">Translocase</keyword>
<comment type="catalytic activity">
    <reaction evidence="19">
        <text>NAD(+) + NADPH + H(+)(in) = NADH + NADP(+) + H(+)(out)</text>
        <dbReference type="Rhea" id="RHEA:47992"/>
        <dbReference type="ChEBI" id="CHEBI:15378"/>
        <dbReference type="ChEBI" id="CHEBI:57540"/>
        <dbReference type="ChEBI" id="CHEBI:57783"/>
        <dbReference type="ChEBI" id="CHEBI:57945"/>
        <dbReference type="ChEBI" id="CHEBI:58349"/>
        <dbReference type="EC" id="7.1.1.1"/>
    </reaction>
</comment>
<keyword evidence="8 24" id="KW-0812">Transmembrane</keyword>
<evidence type="ECO:0000256" key="1">
    <source>
        <dbReference type="ARBA" id="ARBA00004292"/>
    </source>
</evidence>
<dbReference type="SMART" id="SM01003">
    <property type="entry name" value="AlaDh_PNT_N"/>
    <property type="match status" value="1"/>
</dbReference>
<evidence type="ECO:0000256" key="15">
    <source>
        <dbReference type="ARBA" id="ARBA00022990"/>
    </source>
</evidence>
<evidence type="ECO:0000256" key="13">
    <source>
        <dbReference type="ARBA" id="ARBA00022967"/>
    </source>
</evidence>
<dbReference type="InterPro" id="IPR024605">
    <property type="entry name" value="NADP_transhyd_a_C"/>
</dbReference>
<dbReference type="CDD" id="cd05304">
    <property type="entry name" value="Rubrum_tdh"/>
    <property type="match status" value="1"/>
</dbReference>
<comment type="similarity">
    <text evidence="21">In the C-terminal section; belongs to the PNT beta subunit family.</text>
</comment>
<feature type="transmembrane region" description="Helical" evidence="24">
    <location>
        <begin position="518"/>
        <end position="538"/>
    </location>
</feature>
<dbReference type="Pfam" id="PF05222">
    <property type="entry name" value="AlaDh_PNT_N"/>
    <property type="match status" value="1"/>
</dbReference>
<evidence type="ECO:0000256" key="16">
    <source>
        <dbReference type="ARBA" id="ARBA00023027"/>
    </source>
</evidence>
<evidence type="ECO:0000259" key="27">
    <source>
        <dbReference type="SMART" id="SM01003"/>
    </source>
</evidence>
<evidence type="ECO:0000256" key="3">
    <source>
        <dbReference type="ARBA" id="ARBA00005624"/>
    </source>
</evidence>
<sequence>MLAALSVLALAFAQPPIGSAYRAAARPRGVVLPRRAPLRVPARLPALIHAEAAVVSKPVPYSELSVGVVKETFPLERRVVQTPDSVALLTKAGIKVKVESGAGESALFADDAYVAVGAEIVSAADAWSQDVVLKIRPPTAEQAQLLGSRTLISLINPSKSDDLLAQFQRQKSTVFALDCIPRLLSRGQTYDVLSSQTNIAGYRAVIEASNAFGRFFAGQMTAAGKVPPAKVLVLGAGVAGLAAIQTAKNMGAIVRAYDVRPVVKEQVESLGGQFLKVDYQEDGSGSGGYAKEMSDGYKAAEAKLMLEQAADADIIITTALIPNRPAPKLVSKEMIDGMKRGSVIVDLAAENGGNTVLTKKDDTFVTPNGVAILGYTDLVSRLPTTASNLFGNNVAKFLLSIGPTTQPAKDQYAIDYADDAVRGMLVVHDGSLTYPAPPYAPPEPPAKPAASLAPPKEVPQWKKFAADATKLSVLAAVLTGLGRAATPELSVLLTTFALSCLAGYQAVLGVPPALHSPLMSVTNAVSGLTAVGAMLLLPAQSFALKGTAQILGAAALVASAINIAGGFLVTKKMLQLFKRPTDPKEYYSLYALPAAVLLGGLAYVQRAGSMYGHTVVGLASGVACISAIGGLGKQSTARLGNTIGVVGVLFGLCATLGAQLAAGATAAGVKQLAALIGAGAAIGLGVASRVGPTELPQTVAGFHSLVGGAAVATAIGEYLLRMSAGHMTPLAAAAIYAATFLGGITVTGSIVAFGKLNGSLSGVPKALPLRDVWNFGALALNAAALALLVANPSGALGLKLLGFATASSFFLGAHVASGIGGADMPVVITCLNSASGWALCAEGFMLSSTLLIMVGALIGSSGAVLTDDMCQAMNRNILDVVLAPTPTGGSGGPAKDYGAWTAIEASALAAEMLDAKSVVIVPGYGLAVAKAQYAIAEIASMLTKRGVKVSFGIHPVAGRMPGQLNVLLAEAGVPYDLVYEMEEVNEQLPGADVALVVGASDTVNSDAEDDPTSAIAGMPVVQVWKANKVVVLKRSMGSVGYAGVDNPVFYNENTEILLGDAKASCDALRGAIAAAVGVPVAA</sequence>
<comment type="subunit">
    <text evidence="4">Homodimer.</text>
</comment>
<evidence type="ECO:0000256" key="20">
    <source>
        <dbReference type="ARBA" id="ARBA00054910"/>
    </source>
</evidence>
<dbReference type="GO" id="GO:0008750">
    <property type="term" value="F:proton-translocating NAD(P)+ transhydrogenase activity"/>
    <property type="evidence" value="ECO:0007669"/>
    <property type="project" value="UniProtKB-EC"/>
</dbReference>
<evidence type="ECO:0000256" key="8">
    <source>
        <dbReference type="ARBA" id="ARBA00022692"/>
    </source>
</evidence>
<keyword evidence="6" id="KW-1003">Cell membrane</keyword>
<evidence type="ECO:0000256" key="25">
    <source>
        <dbReference type="SAM" id="SignalP"/>
    </source>
</evidence>
<dbReference type="Pfam" id="PF02233">
    <property type="entry name" value="PNTB"/>
    <property type="match status" value="1"/>
</dbReference>
<keyword evidence="7" id="KW-0997">Cell inner membrane</keyword>
<dbReference type="InterPro" id="IPR036291">
    <property type="entry name" value="NAD(P)-bd_dom_sf"/>
</dbReference>
<feature type="transmembrane region" description="Helical" evidence="24">
    <location>
        <begin position="550"/>
        <end position="567"/>
    </location>
</feature>
<dbReference type="Gene3D" id="3.40.50.720">
    <property type="entry name" value="NAD(P)-binding Rossmann-like Domain"/>
    <property type="match status" value="2"/>
</dbReference>
<evidence type="ECO:0000256" key="9">
    <source>
        <dbReference type="ARBA" id="ARBA00022741"/>
    </source>
</evidence>
<feature type="signal peptide" evidence="25">
    <location>
        <begin position="1"/>
        <end position="20"/>
    </location>
</feature>
<keyword evidence="29" id="KW-1185">Reference proteome</keyword>
<dbReference type="FunFam" id="3.40.50.720:FF:000028">
    <property type="entry name" value="NAD(P) transhydrogenase subunit alpha"/>
    <property type="match status" value="1"/>
</dbReference>
<dbReference type="InterPro" id="IPR026255">
    <property type="entry name" value="NADP_transhyd_a"/>
</dbReference>
<reference evidence="28" key="1">
    <citation type="submission" date="2021-05" db="EMBL/GenBank/DDBJ databases">
        <title>The genome of the haptophyte Pavlova lutheri (Diacronema luteri, Pavlovales) - a model for lipid biosynthesis in eukaryotic algae.</title>
        <authorList>
            <person name="Hulatt C.J."/>
            <person name="Posewitz M.C."/>
        </authorList>
    </citation>
    <scope>NUCLEOTIDE SEQUENCE</scope>
    <source>
        <strain evidence="28">NIVA-4/92</strain>
    </source>
</reference>
<dbReference type="OrthoDB" id="37244at2759"/>
<name>A0A8J5XRS9_DIALT</name>
<gene>
    <name evidence="28" type="ORF">KFE25_006918</name>
</gene>
<dbReference type="SMART" id="SM01002">
    <property type="entry name" value="AlaDh_PNT_C"/>
    <property type="match status" value="1"/>
</dbReference>
<keyword evidence="16" id="KW-0520">NAD</keyword>
<feature type="transmembrane region" description="Helical" evidence="24">
    <location>
        <begin position="587"/>
        <end position="604"/>
    </location>
</feature>
<dbReference type="GO" id="GO:0006740">
    <property type="term" value="P:NADPH regeneration"/>
    <property type="evidence" value="ECO:0007669"/>
    <property type="project" value="TreeGrafter"/>
</dbReference>
<feature type="transmembrane region" description="Helical" evidence="24">
    <location>
        <begin position="772"/>
        <end position="790"/>
    </location>
</feature>
<evidence type="ECO:0000256" key="10">
    <source>
        <dbReference type="ARBA" id="ARBA00022792"/>
    </source>
</evidence>
<accession>A0A8J5XRS9</accession>
<dbReference type="Pfam" id="PF01262">
    <property type="entry name" value="AlaDh_PNT_C"/>
    <property type="match status" value="1"/>
</dbReference>
<dbReference type="Gene3D" id="3.40.50.1220">
    <property type="entry name" value="TPP-binding domain"/>
    <property type="match status" value="1"/>
</dbReference>
<evidence type="ECO:0000256" key="7">
    <source>
        <dbReference type="ARBA" id="ARBA00022519"/>
    </source>
</evidence>
<dbReference type="SUPFAM" id="SSF51735">
    <property type="entry name" value="NAD(P)-binding Rossmann-fold domains"/>
    <property type="match status" value="1"/>
</dbReference>
<evidence type="ECO:0000256" key="19">
    <source>
        <dbReference type="ARBA" id="ARBA00048202"/>
    </source>
</evidence>
<dbReference type="GO" id="GO:0050661">
    <property type="term" value="F:NADP binding"/>
    <property type="evidence" value="ECO:0007669"/>
    <property type="project" value="TreeGrafter"/>
</dbReference>
<dbReference type="SUPFAM" id="SSF52283">
    <property type="entry name" value="Formate/glycerate dehydrogenase catalytic domain-like"/>
    <property type="match status" value="1"/>
</dbReference>
<dbReference type="NCBIfam" id="NF006942">
    <property type="entry name" value="PRK09424.1"/>
    <property type="match status" value="1"/>
</dbReference>
<dbReference type="InterPro" id="IPR007698">
    <property type="entry name" value="AlaDH/PNT_NAD(H)-bd"/>
</dbReference>
<dbReference type="GO" id="GO:0005886">
    <property type="term" value="C:plasma membrane"/>
    <property type="evidence" value="ECO:0007669"/>
    <property type="project" value="UniProtKB-SubCell"/>
</dbReference>
<feature type="transmembrane region" description="Helical" evidence="24">
    <location>
        <begin position="836"/>
        <end position="865"/>
    </location>
</feature>
<evidence type="ECO:0000256" key="18">
    <source>
        <dbReference type="ARBA" id="ARBA00023136"/>
    </source>
</evidence>
<evidence type="ECO:0000256" key="24">
    <source>
        <dbReference type="SAM" id="Phobius"/>
    </source>
</evidence>
<keyword evidence="15" id="KW-0007">Acetylation</keyword>
<evidence type="ECO:0000313" key="29">
    <source>
        <dbReference type="Proteomes" id="UP000751190"/>
    </source>
</evidence>
<dbReference type="EC" id="7.1.1.1" evidence="5"/>
<evidence type="ECO:0000256" key="22">
    <source>
        <dbReference type="ARBA" id="ARBA00074145"/>
    </source>
</evidence>
<dbReference type="FunFam" id="3.40.50.1220:FF:000002">
    <property type="entry name" value="NAD(P) transhydrogenase subunit beta"/>
    <property type="match status" value="1"/>
</dbReference>
<dbReference type="EMBL" id="JAGTXO010000005">
    <property type="protein sequence ID" value="KAG8467866.1"/>
    <property type="molecule type" value="Genomic_DNA"/>
</dbReference>
<evidence type="ECO:0000256" key="2">
    <source>
        <dbReference type="ARBA" id="ARBA00004429"/>
    </source>
</evidence>
<dbReference type="AlphaFoldDB" id="A0A8J5XRS9"/>
<keyword evidence="10" id="KW-0999">Mitochondrion inner membrane</keyword>
<keyword evidence="18 24" id="KW-0472">Membrane</keyword>
<dbReference type="InterPro" id="IPR029035">
    <property type="entry name" value="DHS-like_NAD/FAD-binding_dom"/>
</dbReference>
<dbReference type="SUPFAM" id="SSF52467">
    <property type="entry name" value="DHS-like NAD/FAD-binding domain"/>
    <property type="match status" value="1"/>
</dbReference>
<keyword evidence="12" id="KW-0809">Transit peptide</keyword>
<dbReference type="PANTHER" id="PTHR10160">
    <property type="entry name" value="NAD(P) TRANSHYDROGENASE"/>
    <property type="match status" value="1"/>
</dbReference>
<keyword evidence="25" id="KW-0732">Signal</keyword>
<comment type="caution">
    <text evidence="28">The sequence shown here is derived from an EMBL/GenBank/DDBJ whole genome shotgun (WGS) entry which is preliminary data.</text>
</comment>
<organism evidence="28 29">
    <name type="scientific">Diacronema lutheri</name>
    <name type="common">Unicellular marine alga</name>
    <name type="synonym">Monochrysis lutheri</name>
    <dbReference type="NCBI Taxonomy" id="2081491"/>
    <lineage>
        <taxon>Eukaryota</taxon>
        <taxon>Haptista</taxon>
        <taxon>Haptophyta</taxon>
        <taxon>Pavlovophyceae</taxon>
        <taxon>Pavlovales</taxon>
        <taxon>Pavlovaceae</taxon>
        <taxon>Diacronema</taxon>
    </lineage>
</organism>
<feature type="domain" description="Alanine dehydrogenase/pyridine nucleotide transhydrogenase NAD(H)-binding" evidence="26">
    <location>
        <begin position="209"/>
        <end position="374"/>
    </location>
</feature>
<evidence type="ECO:0000256" key="12">
    <source>
        <dbReference type="ARBA" id="ARBA00022946"/>
    </source>
</evidence>
<dbReference type="Proteomes" id="UP000751190">
    <property type="component" value="Unassembled WGS sequence"/>
</dbReference>